<proteinExistence type="predicted"/>
<evidence type="ECO:0000313" key="1">
    <source>
        <dbReference type="EMBL" id="GET04149.1"/>
    </source>
</evidence>
<sequence>MGKEAKKKKDITHKLALAGFYMKCNEVNEGNYNKTNKCYKKAKDLYLEANNLGSIEAKLLAKKKRKMKKIARIALRNIATLFHNNEIEKIKTGFLELFSFLRVDNRPLYLKKAGKW</sequence>
<evidence type="ECO:0000313" key="2">
    <source>
        <dbReference type="Proteomes" id="UP000615446"/>
    </source>
</evidence>
<name>A0A8H3R5H8_9GLOM</name>
<comment type="caution">
    <text evidence="1">The sequence shown here is derived from an EMBL/GenBank/DDBJ whole genome shotgun (WGS) entry which is preliminary data.</text>
</comment>
<dbReference type="AlphaFoldDB" id="A0A8H3R5H8"/>
<protein>
    <submittedName>
        <fullName evidence="1">Uncharacterized protein</fullName>
    </submittedName>
</protein>
<gene>
    <name evidence="1" type="ORF">RCL2_003045200</name>
</gene>
<reference evidence="1" key="1">
    <citation type="submission" date="2019-10" db="EMBL/GenBank/DDBJ databases">
        <title>Conservation and host-specific expression of non-tandemly repeated heterogenous ribosome RNA gene in arbuscular mycorrhizal fungi.</title>
        <authorList>
            <person name="Maeda T."/>
            <person name="Kobayashi Y."/>
            <person name="Nakagawa T."/>
            <person name="Ezawa T."/>
            <person name="Yamaguchi K."/>
            <person name="Bino T."/>
            <person name="Nishimoto Y."/>
            <person name="Shigenobu S."/>
            <person name="Kawaguchi M."/>
        </authorList>
    </citation>
    <scope>NUCLEOTIDE SEQUENCE</scope>
    <source>
        <strain evidence="1">HR1</strain>
    </source>
</reference>
<dbReference type="EMBL" id="BLAL01000338">
    <property type="protein sequence ID" value="GET04149.1"/>
    <property type="molecule type" value="Genomic_DNA"/>
</dbReference>
<organism evidence="1 2">
    <name type="scientific">Rhizophagus clarus</name>
    <dbReference type="NCBI Taxonomy" id="94130"/>
    <lineage>
        <taxon>Eukaryota</taxon>
        <taxon>Fungi</taxon>
        <taxon>Fungi incertae sedis</taxon>
        <taxon>Mucoromycota</taxon>
        <taxon>Glomeromycotina</taxon>
        <taxon>Glomeromycetes</taxon>
        <taxon>Glomerales</taxon>
        <taxon>Glomeraceae</taxon>
        <taxon>Rhizophagus</taxon>
    </lineage>
</organism>
<accession>A0A8H3R5H8</accession>
<dbReference type="Proteomes" id="UP000615446">
    <property type="component" value="Unassembled WGS sequence"/>
</dbReference>